<organism evidence="2 3">
    <name type="scientific">Linnemannia hyalina</name>
    <dbReference type="NCBI Taxonomy" id="64524"/>
    <lineage>
        <taxon>Eukaryota</taxon>
        <taxon>Fungi</taxon>
        <taxon>Fungi incertae sedis</taxon>
        <taxon>Mucoromycota</taxon>
        <taxon>Mortierellomycotina</taxon>
        <taxon>Mortierellomycetes</taxon>
        <taxon>Mortierellales</taxon>
        <taxon>Mortierellaceae</taxon>
        <taxon>Linnemannia</taxon>
    </lineage>
</organism>
<evidence type="ECO:0000313" key="3">
    <source>
        <dbReference type="Proteomes" id="UP000707451"/>
    </source>
</evidence>
<evidence type="ECO:0000313" key="2">
    <source>
        <dbReference type="EMBL" id="KAG9070436.1"/>
    </source>
</evidence>
<feature type="compositionally biased region" description="Polar residues" evidence="1">
    <location>
        <begin position="9"/>
        <end position="20"/>
    </location>
</feature>
<name>A0A9P8BWP9_9FUNG</name>
<protein>
    <submittedName>
        <fullName evidence="2">Uncharacterized protein</fullName>
    </submittedName>
</protein>
<proteinExistence type="predicted"/>
<gene>
    <name evidence="2" type="ORF">KI688_007972</name>
</gene>
<accession>A0A9P8BWP9</accession>
<feature type="region of interest" description="Disordered" evidence="1">
    <location>
        <begin position="1"/>
        <end position="33"/>
    </location>
</feature>
<sequence>MPSPAPTHATLSSPPRTSRNVPADDNSDNNHDDYNQQIIKTFGYNPNDINSIIDFVDKNIDRNEIIDWYSDQENYSKLQVVSPAHGHKKIDLHNKLVATLGRLGIKWGTRQIKDKLYHIDMAFRKAAGLWRVGLTGRNNKSAKAEQLLVCPYFDKLSRVLSTSAAENPPPFRVSGRRGQDIIQDDDVHVVGEDDEEVIENHFAVVEDELEENIGGRA</sequence>
<keyword evidence="3" id="KW-1185">Reference proteome</keyword>
<dbReference type="OrthoDB" id="2437094at2759"/>
<comment type="caution">
    <text evidence="2">The sequence shown here is derived from an EMBL/GenBank/DDBJ whole genome shotgun (WGS) entry which is preliminary data.</text>
</comment>
<dbReference type="EMBL" id="JAHRHY010000003">
    <property type="protein sequence ID" value="KAG9070436.1"/>
    <property type="molecule type" value="Genomic_DNA"/>
</dbReference>
<reference evidence="2" key="1">
    <citation type="submission" date="2021-06" db="EMBL/GenBank/DDBJ databases">
        <title>Genome Sequence of Mortierella hyaline Strain SCG-10, a Cold-Adapted, Nitrate-Reducing Fungus Isolated from Soil in Minnesota, USA.</title>
        <authorList>
            <person name="Aldossari N."/>
        </authorList>
    </citation>
    <scope>NUCLEOTIDE SEQUENCE</scope>
    <source>
        <strain evidence="2">SCG-10</strain>
    </source>
</reference>
<dbReference type="AlphaFoldDB" id="A0A9P8BWP9"/>
<evidence type="ECO:0000256" key="1">
    <source>
        <dbReference type="SAM" id="MobiDB-lite"/>
    </source>
</evidence>
<dbReference type="Proteomes" id="UP000707451">
    <property type="component" value="Unassembled WGS sequence"/>
</dbReference>